<dbReference type="GO" id="GO:0007218">
    <property type="term" value="P:neuropeptide signaling pathway"/>
    <property type="evidence" value="ECO:0007669"/>
    <property type="project" value="UniProtKB-KW"/>
</dbReference>
<evidence type="ECO:0000256" key="3">
    <source>
        <dbReference type="ARBA" id="ARBA00022525"/>
    </source>
</evidence>
<reference evidence="8" key="3">
    <citation type="submission" date="2025-09" db="UniProtKB">
        <authorList>
            <consortium name="Ensembl"/>
        </authorList>
    </citation>
    <scope>IDENTIFICATION</scope>
</reference>
<dbReference type="CTD" id="30211"/>
<dbReference type="PANTHER" id="PTHR10533:SF14">
    <property type="entry name" value="PEPTIDE YY-RELATED"/>
    <property type="match status" value="1"/>
</dbReference>
<keyword evidence="9" id="KW-1185">Reference proteome</keyword>
<keyword evidence="7" id="KW-0732">Signal</keyword>
<dbReference type="CDD" id="cd00126">
    <property type="entry name" value="PAH"/>
    <property type="match status" value="1"/>
</dbReference>
<dbReference type="PRINTS" id="PR00278">
    <property type="entry name" value="PANCHORMONE"/>
</dbReference>
<dbReference type="GO" id="GO:0005615">
    <property type="term" value="C:extracellular space"/>
    <property type="evidence" value="ECO:0007669"/>
    <property type="project" value="TreeGrafter"/>
</dbReference>
<dbReference type="GO" id="GO:0005184">
    <property type="term" value="F:neuropeptide hormone activity"/>
    <property type="evidence" value="ECO:0007669"/>
    <property type="project" value="TreeGrafter"/>
</dbReference>
<keyword evidence="3" id="KW-0964">Secreted</keyword>
<dbReference type="AlphaFoldDB" id="A0A3B4EPB9"/>
<reference evidence="8" key="2">
    <citation type="submission" date="2025-08" db="UniProtKB">
        <authorList>
            <consortium name="Ensembl"/>
        </authorList>
    </citation>
    <scope>IDENTIFICATION</scope>
</reference>
<dbReference type="InterPro" id="IPR001955">
    <property type="entry name" value="Pancreatic_hormone-like"/>
</dbReference>
<evidence type="ECO:0000256" key="4">
    <source>
        <dbReference type="ARBA" id="ARBA00022685"/>
    </source>
</evidence>
<dbReference type="GeneTree" id="ENSGT00940000160643"/>
<evidence type="ECO:0000313" key="9">
    <source>
        <dbReference type="Proteomes" id="UP001501920"/>
    </source>
</evidence>
<dbReference type="InterPro" id="IPR020392">
    <property type="entry name" value="Pancreatic_hormone-like_CS"/>
</dbReference>
<comment type="similarity">
    <text evidence="2 6">Belongs to the NPY family.</text>
</comment>
<feature type="chain" id="PRO_5017194888" description="Peptide YY" evidence="7">
    <location>
        <begin position="29"/>
        <end position="97"/>
    </location>
</feature>
<dbReference type="STRING" id="42514.ENSPNAP00000037628"/>
<evidence type="ECO:0000256" key="5">
    <source>
        <dbReference type="ARBA" id="ARBA00023320"/>
    </source>
</evidence>
<proteinExistence type="inferred from homology"/>
<keyword evidence="5" id="KW-0527">Neuropeptide</keyword>
<accession>A0A3B4EPB9</accession>
<dbReference type="Gene3D" id="6.10.250.900">
    <property type="match status" value="1"/>
</dbReference>
<evidence type="ECO:0000313" key="8">
    <source>
        <dbReference type="Ensembl" id="ENSPNAP00000037628.1"/>
    </source>
</evidence>
<feature type="signal peptide" evidence="7">
    <location>
        <begin position="1"/>
        <end position="28"/>
    </location>
</feature>
<dbReference type="RefSeq" id="XP_017565847.1">
    <property type="nucleotide sequence ID" value="XM_017710358.2"/>
</dbReference>
<evidence type="ECO:0000256" key="2">
    <source>
        <dbReference type="ARBA" id="ARBA00010022"/>
    </source>
</evidence>
<sequence length="97" mass="11202">MTVMLKSWMLVAALLLCVLLYLGTFVDAYPPKPENPGDDAPPEELAKYYTALRHYINLITRQRYGKRSTPEGVMADLLFGESNEHNQRSRYEDSYAW</sequence>
<keyword evidence="4" id="KW-0165">Cleavage on pair of basic residues</keyword>
<dbReference type="GeneID" id="108434917"/>
<dbReference type="Ensembl" id="ENSPNAT00000041068.2">
    <property type="protein sequence ID" value="ENSPNAP00000037628.1"/>
    <property type="gene ID" value="ENSPNAG00000006633.2"/>
</dbReference>
<dbReference type="Proteomes" id="UP001501920">
    <property type="component" value="Chromosome 14"/>
</dbReference>
<dbReference type="OMA" id="DSNRDQR"/>
<evidence type="ECO:0000256" key="7">
    <source>
        <dbReference type="SAM" id="SignalP"/>
    </source>
</evidence>
<dbReference type="OrthoDB" id="9852947at2759"/>
<dbReference type="PANTHER" id="PTHR10533">
    <property type="entry name" value="NEUROPEPTIDE Y/PANCREATIC HORMONE/PEPTIDE YY"/>
    <property type="match status" value="1"/>
</dbReference>
<name>A0A3B4EPB9_PYGNA</name>
<comment type="subcellular location">
    <subcellularLocation>
        <location evidence="1">Secreted</location>
    </subcellularLocation>
</comment>
<dbReference type="Pfam" id="PF00159">
    <property type="entry name" value="Hormone_3"/>
    <property type="match status" value="1"/>
</dbReference>
<dbReference type="SMART" id="SM00309">
    <property type="entry name" value="PAH"/>
    <property type="match status" value="1"/>
</dbReference>
<evidence type="ECO:0008006" key="10">
    <source>
        <dbReference type="Google" id="ProtNLM"/>
    </source>
</evidence>
<organism evidence="8 9">
    <name type="scientific">Pygocentrus nattereri</name>
    <name type="common">Red-bellied piranha</name>
    <dbReference type="NCBI Taxonomy" id="42514"/>
    <lineage>
        <taxon>Eukaryota</taxon>
        <taxon>Metazoa</taxon>
        <taxon>Chordata</taxon>
        <taxon>Craniata</taxon>
        <taxon>Vertebrata</taxon>
        <taxon>Euteleostomi</taxon>
        <taxon>Actinopterygii</taxon>
        <taxon>Neopterygii</taxon>
        <taxon>Teleostei</taxon>
        <taxon>Ostariophysi</taxon>
        <taxon>Characiformes</taxon>
        <taxon>Characoidei</taxon>
        <taxon>Pygocentrus</taxon>
    </lineage>
</organism>
<reference evidence="8 9" key="1">
    <citation type="submission" date="2020-10" db="EMBL/GenBank/DDBJ databases">
        <title>Pygocentrus nattereri (red-bellied piranha) genome, fPygNat1, primary haplotype.</title>
        <authorList>
            <person name="Myers G."/>
            <person name="Meyer A."/>
            <person name="Karagic N."/>
            <person name="Pippel M."/>
            <person name="Winkler S."/>
            <person name="Tracey A."/>
            <person name="Wood J."/>
            <person name="Formenti G."/>
            <person name="Howe K."/>
            <person name="Fedrigo O."/>
            <person name="Jarvis E.D."/>
        </authorList>
    </citation>
    <scope>NUCLEOTIDE SEQUENCE [LARGE SCALE GENOMIC DNA]</scope>
</reference>
<dbReference type="PROSITE" id="PS50276">
    <property type="entry name" value="PANCREATIC_HORMONE_2"/>
    <property type="match status" value="1"/>
</dbReference>
<dbReference type="PROSITE" id="PS00265">
    <property type="entry name" value="PANCREATIC_HORMONE_1"/>
    <property type="match status" value="1"/>
</dbReference>
<evidence type="ECO:0000256" key="1">
    <source>
        <dbReference type="ARBA" id="ARBA00004613"/>
    </source>
</evidence>
<protein>
    <recommendedName>
        <fullName evidence="10">Peptide YY</fullName>
    </recommendedName>
</protein>
<evidence type="ECO:0000256" key="6">
    <source>
        <dbReference type="RuleBase" id="RU000656"/>
    </source>
</evidence>
<dbReference type="GO" id="GO:0031843">
    <property type="term" value="F:type 2 neuropeptide Y receptor binding"/>
    <property type="evidence" value="ECO:0007669"/>
    <property type="project" value="Ensembl"/>
</dbReference>
<dbReference type="GO" id="GO:0007631">
    <property type="term" value="P:feeding behavior"/>
    <property type="evidence" value="ECO:0007669"/>
    <property type="project" value="TreeGrafter"/>
</dbReference>